<evidence type="ECO:0000313" key="3">
    <source>
        <dbReference type="Proteomes" id="UP000518288"/>
    </source>
</evidence>
<dbReference type="Gene3D" id="1.10.260.40">
    <property type="entry name" value="lambda repressor-like DNA-binding domains"/>
    <property type="match status" value="1"/>
</dbReference>
<sequence length="103" mass="12043">MLKSIHTRHNDVFLAMLRSSREAQRLRQSDLAIRLGRDQATISKVERGERRLDVIELLAWLRALDVDFSAFMSELNNRLEGLPIPDAMFRARRVARSRRRDPS</sequence>
<dbReference type="InterPro" id="IPR010982">
    <property type="entry name" value="Lambda_DNA-bd_dom_sf"/>
</dbReference>
<protein>
    <submittedName>
        <fullName evidence="2">Transcriptional regulator with XRE-family HTH domain</fullName>
    </submittedName>
</protein>
<evidence type="ECO:0000313" key="2">
    <source>
        <dbReference type="EMBL" id="NYG34300.1"/>
    </source>
</evidence>
<dbReference type="Pfam" id="PF01381">
    <property type="entry name" value="HTH_3"/>
    <property type="match status" value="1"/>
</dbReference>
<dbReference type="PROSITE" id="PS50943">
    <property type="entry name" value="HTH_CROC1"/>
    <property type="match status" value="1"/>
</dbReference>
<dbReference type="SUPFAM" id="SSF47413">
    <property type="entry name" value="lambda repressor-like DNA-binding domains"/>
    <property type="match status" value="1"/>
</dbReference>
<dbReference type="RefSeq" id="WP_179634967.1">
    <property type="nucleotide sequence ID" value="NZ_JACCFH010000001.1"/>
</dbReference>
<dbReference type="Proteomes" id="UP000518288">
    <property type="component" value="Unassembled WGS sequence"/>
</dbReference>
<accession>A0A7Y9QZA6</accession>
<dbReference type="EMBL" id="JACCFH010000001">
    <property type="protein sequence ID" value="NYG34300.1"/>
    <property type="molecule type" value="Genomic_DNA"/>
</dbReference>
<keyword evidence="3" id="KW-1185">Reference proteome</keyword>
<comment type="caution">
    <text evidence="2">The sequence shown here is derived from an EMBL/GenBank/DDBJ whole genome shotgun (WGS) entry which is preliminary data.</text>
</comment>
<reference evidence="2 3" key="1">
    <citation type="submission" date="2020-07" db="EMBL/GenBank/DDBJ databases">
        <title>Genomic Encyclopedia of Archaeal and Bacterial Type Strains, Phase II (KMG-II): from individual species to whole genera.</title>
        <authorList>
            <person name="Goeker M."/>
        </authorList>
    </citation>
    <scope>NUCLEOTIDE SEQUENCE [LARGE SCALE GENOMIC DNA]</scope>
    <source>
        <strain evidence="2 3">DSM 21226</strain>
    </source>
</reference>
<gene>
    <name evidence="2" type="ORF">BDD16_003286</name>
</gene>
<organism evidence="2 3">
    <name type="scientific">Sphaerotilus montanus</name>
    <dbReference type="NCBI Taxonomy" id="522889"/>
    <lineage>
        <taxon>Bacteria</taxon>
        <taxon>Pseudomonadati</taxon>
        <taxon>Pseudomonadota</taxon>
        <taxon>Betaproteobacteria</taxon>
        <taxon>Burkholderiales</taxon>
        <taxon>Sphaerotilaceae</taxon>
        <taxon>Sphaerotilus</taxon>
    </lineage>
</organism>
<dbReference type="CDD" id="cd00093">
    <property type="entry name" value="HTH_XRE"/>
    <property type="match status" value="1"/>
</dbReference>
<proteinExistence type="predicted"/>
<dbReference type="AlphaFoldDB" id="A0A7Y9QZA6"/>
<dbReference type="GO" id="GO:0003677">
    <property type="term" value="F:DNA binding"/>
    <property type="evidence" value="ECO:0007669"/>
    <property type="project" value="InterPro"/>
</dbReference>
<dbReference type="InterPro" id="IPR001387">
    <property type="entry name" value="Cro/C1-type_HTH"/>
</dbReference>
<dbReference type="SMART" id="SM00530">
    <property type="entry name" value="HTH_XRE"/>
    <property type="match status" value="1"/>
</dbReference>
<evidence type="ECO:0000259" key="1">
    <source>
        <dbReference type="PROSITE" id="PS50943"/>
    </source>
</evidence>
<feature type="domain" description="HTH cro/C1-type" evidence="1">
    <location>
        <begin position="17"/>
        <end position="71"/>
    </location>
</feature>
<name>A0A7Y9QZA6_9BURK</name>